<dbReference type="Proteomes" id="UP000230251">
    <property type="component" value="Unassembled WGS sequence"/>
</dbReference>
<dbReference type="InterPro" id="IPR012337">
    <property type="entry name" value="RNaseH-like_sf"/>
</dbReference>
<dbReference type="AlphaFoldDB" id="A0A2M8ENX7"/>
<sequence>MGQPLLFMSQKITEQTFYKYLKCPTWLTRELQAGVDIREPLIRKLQNEGLLGITELELIKDKKVDTVDLDDIDEAAQRTAELMREGAQTIYKGALIYQNWVGSPDILERVEGKSNLGNWYYIACDIKRSKYLKDEYKFQGAFYAEILERLQGIRPVQGYVMRSDGSIEGYLIDEIYKDFRLALDDIEEILNGKKPVHFLTSNCKQSPWFSECELETRECDDLSLINKVWRSEVDVIRAAGINSVSELANASSHQLGIVSGITKDRLNFLQLQATALKDNRVLKLAPVNFPNDPGPSLVIDIESDPLRDVDYMIGVLLVEGESVKYIDFTARDPANEKRMWEEFLHFMQKYPNAYIYHYGWYEIDVFRKLVAKYGAPDSTVHQFETKMIDVLTTFRESVIFPMPFYSLKDIAKHLGFKWRHKDASGLNSVLWYHDWIEKGDQNALKDIIEYNEDDVRATWFLVEWARKSD</sequence>
<name>A0A2M8ENX7_9BACT</name>
<dbReference type="InterPro" id="IPR036397">
    <property type="entry name" value="RNaseH_sf"/>
</dbReference>
<reference evidence="3" key="1">
    <citation type="submission" date="2017-09" db="EMBL/GenBank/DDBJ databases">
        <title>Depth-based differentiation of microbial function through sediment-hosted aquifers and enrichment of novel symbionts in the deep terrestrial subsurface.</title>
        <authorList>
            <person name="Probst A.J."/>
            <person name="Ladd B."/>
            <person name="Jarett J.K."/>
            <person name="Geller-Mcgrath D.E."/>
            <person name="Sieber C.M.K."/>
            <person name="Emerson J.B."/>
            <person name="Anantharaman K."/>
            <person name="Thomas B.C."/>
            <person name="Malmstrom R."/>
            <person name="Stieglmeier M."/>
            <person name="Klingl A."/>
            <person name="Woyke T."/>
            <person name="Ryan C.M."/>
            <person name="Banfield J.F."/>
        </authorList>
    </citation>
    <scope>NUCLEOTIDE SEQUENCE [LARGE SCALE GENOMIC DNA]</scope>
</reference>
<evidence type="ECO:0000313" key="3">
    <source>
        <dbReference type="Proteomes" id="UP000230251"/>
    </source>
</evidence>
<organism evidence="2 3">
    <name type="scientific">Candidatus Uhrbacteria bacterium CG_4_9_14_0_2_um_filter_41_50</name>
    <dbReference type="NCBI Taxonomy" id="1975031"/>
    <lineage>
        <taxon>Bacteria</taxon>
        <taxon>Candidatus Uhriibacteriota</taxon>
    </lineage>
</organism>
<dbReference type="EMBL" id="PFSI01000039">
    <property type="protein sequence ID" value="PJC24439.1"/>
    <property type="molecule type" value="Genomic_DNA"/>
</dbReference>
<evidence type="ECO:0000313" key="2">
    <source>
        <dbReference type="EMBL" id="PJC24439.1"/>
    </source>
</evidence>
<dbReference type="InterPro" id="IPR019993">
    <property type="entry name" value="RecB_nuclease_TM0106_put"/>
</dbReference>
<dbReference type="Gene3D" id="3.30.420.10">
    <property type="entry name" value="Ribonuclease H-like superfamily/Ribonuclease H"/>
    <property type="match status" value="1"/>
</dbReference>
<proteinExistence type="predicted"/>
<feature type="domain" description="YprB ribonuclease H-like" evidence="1">
    <location>
        <begin position="299"/>
        <end position="465"/>
    </location>
</feature>
<evidence type="ECO:0000259" key="1">
    <source>
        <dbReference type="Pfam" id="PF13482"/>
    </source>
</evidence>
<dbReference type="Pfam" id="PF13482">
    <property type="entry name" value="RNase_H_2"/>
    <property type="match status" value="1"/>
</dbReference>
<comment type="caution">
    <text evidence="2">The sequence shown here is derived from an EMBL/GenBank/DDBJ whole genome shotgun (WGS) entry which is preliminary data.</text>
</comment>
<gene>
    <name evidence="2" type="ORF">CO057_02770</name>
</gene>
<protein>
    <recommendedName>
        <fullName evidence="1">YprB ribonuclease H-like domain-containing protein</fullName>
    </recommendedName>
</protein>
<dbReference type="InterPro" id="IPR038720">
    <property type="entry name" value="YprB_RNase_H-like_dom"/>
</dbReference>
<accession>A0A2M8ENX7</accession>
<dbReference type="SUPFAM" id="SSF53098">
    <property type="entry name" value="Ribonuclease H-like"/>
    <property type="match status" value="1"/>
</dbReference>
<dbReference type="GO" id="GO:0003676">
    <property type="term" value="F:nucleic acid binding"/>
    <property type="evidence" value="ECO:0007669"/>
    <property type="project" value="InterPro"/>
</dbReference>
<dbReference type="NCBIfam" id="TIGR03491">
    <property type="entry name" value="TM0106 family RecB-like putative nuclease"/>
    <property type="match status" value="1"/>
</dbReference>